<feature type="transmembrane region" description="Helical" evidence="7">
    <location>
        <begin position="58"/>
        <end position="76"/>
    </location>
</feature>
<keyword evidence="10" id="KW-1185">Reference proteome</keyword>
<evidence type="ECO:0000259" key="8">
    <source>
        <dbReference type="Pfam" id="PF06808"/>
    </source>
</evidence>
<evidence type="ECO:0000256" key="1">
    <source>
        <dbReference type="ARBA" id="ARBA00004429"/>
    </source>
</evidence>
<gene>
    <name evidence="9" type="ORF">C7450_104247</name>
</gene>
<feature type="transmembrane region" description="Helical" evidence="7">
    <location>
        <begin position="246"/>
        <end position="265"/>
    </location>
</feature>
<keyword evidence="3 7" id="KW-0997">Cell inner membrane</keyword>
<sequence length="432" mass="46489">MSALSPWLPSILMFVLFAVRTPITWAMAIPALVFFIINRNDVPLSTFAQEMAEGTQSISLLALPFFVLAGAIMNAAGITRRLLNVAEILVGHMTGALAQMCIVLATLLGGLTASSNADAAILSKTIGLQMAERNYSRAFAAVITSSSSIIASLLPPSIGLIIYGYLTETSIGRLFAAGIVPGLMMCAGMMITTYFVAKRRGYAPQRTSRATLPEVQQALLDGLWALSVPFVILFGTRYGIFTTTESGAVVVIYVLFIGLVVYRAFSWRKLPAIIQEAVLDTSAVMIMICAASALGFYLAWEQVPQKMASGLASYEWSPLGLLLTINVMLIIIGTAIEGSSALIILTPMLLPLIQKAHIDPVQFGIVMVANLTIAGITPPVGGMMYIASRVLRVPMKDYAIEVGPFLLMMMVLLVVLSAFPGLSLWLPNFFYN</sequence>
<accession>A0A2V3U8Q6</accession>
<comment type="function">
    <text evidence="7">Part of the tripartite ATP-independent periplasmic (TRAP) transport system.</text>
</comment>
<dbReference type="EMBL" id="QJJK01000004">
    <property type="protein sequence ID" value="PXW60195.1"/>
    <property type="molecule type" value="Genomic_DNA"/>
</dbReference>
<evidence type="ECO:0000313" key="9">
    <source>
        <dbReference type="EMBL" id="PXW60195.1"/>
    </source>
</evidence>
<evidence type="ECO:0000313" key="10">
    <source>
        <dbReference type="Proteomes" id="UP000248021"/>
    </source>
</evidence>
<evidence type="ECO:0000256" key="6">
    <source>
        <dbReference type="ARBA" id="ARBA00023136"/>
    </source>
</evidence>
<keyword evidence="4 7" id="KW-0812">Transmembrane</keyword>
<comment type="similarity">
    <text evidence="7">Belongs to the TRAP transporter large permease family.</text>
</comment>
<dbReference type="PANTHER" id="PTHR33362:SF4">
    <property type="entry name" value="2,3-DIKETO-L-GULONATE TRAP TRANSPORTER LARGE PERMEASE PROTEIN YIAN"/>
    <property type="match status" value="1"/>
</dbReference>
<proteinExistence type="inferred from homology"/>
<evidence type="ECO:0000256" key="5">
    <source>
        <dbReference type="ARBA" id="ARBA00022989"/>
    </source>
</evidence>
<comment type="caution">
    <text evidence="9">The sequence shown here is derived from an EMBL/GenBank/DDBJ whole genome shotgun (WGS) entry which is preliminary data.</text>
</comment>
<name>A0A2V3U8Q6_9HYPH</name>
<dbReference type="Proteomes" id="UP000248021">
    <property type="component" value="Unassembled WGS sequence"/>
</dbReference>
<keyword evidence="7" id="KW-0813">Transport</keyword>
<comment type="subcellular location">
    <subcellularLocation>
        <location evidence="1 7">Cell inner membrane</location>
        <topology evidence="1 7">Multi-pass membrane protein</topology>
    </subcellularLocation>
</comment>
<feature type="transmembrane region" description="Helical" evidence="7">
    <location>
        <begin position="218"/>
        <end position="240"/>
    </location>
</feature>
<organism evidence="9 10">
    <name type="scientific">Chelatococcus asaccharovorans</name>
    <dbReference type="NCBI Taxonomy" id="28210"/>
    <lineage>
        <taxon>Bacteria</taxon>
        <taxon>Pseudomonadati</taxon>
        <taxon>Pseudomonadota</taxon>
        <taxon>Alphaproteobacteria</taxon>
        <taxon>Hyphomicrobiales</taxon>
        <taxon>Chelatococcaceae</taxon>
        <taxon>Chelatococcus</taxon>
    </lineage>
</organism>
<dbReference type="RefSeq" id="WP_110374536.1">
    <property type="nucleotide sequence ID" value="NZ_CAKNFM010000006.1"/>
</dbReference>
<keyword evidence="5 7" id="KW-1133">Transmembrane helix</keyword>
<feature type="transmembrane region" description="Helical" evidence="7">
    <location>
        <begin position="277"/>
        <end position="300"/>
    </location>
</feature>
<comment type="subunit">
    <text evidence="7">The complex comprises the extracytoplasmic solute receptor protein and the two transmembrane proteins.</text>
</comment>
<feature type="transmembrane region" description="Helical" evidence="7">
    <location>
        <begin position="320"/>
        <end position="353"/>
    </location>
</feature>
<dbReference type="GO" id="GO:0022857">
    <property type="term" value="F:transmembrane transporter activity"/>
    <property type="evidence" value="ECO:0007669"/>
    <property type="project" value="UniProtKB-UniRule"/>
</dbReference>
<feature type="transmembrane region" description="Helical" evidence="7">
    <location>
        <begin position="12"/>
        <end position="37"/>
    </location>
</feature>
<dbReference type="GO" id="GO:0005886">
    <property type="term" value="C:plasma membrane"/>
    <property type="evidence" value="ECO:0007669"/>
    <property type="project" value="UniProtKB-SubCell"/>
</dbReference>
<dbReference type="OrthoDB" id="7374726at2"/>
<feature type="transmembrane region" description="Helical" evidence="7">
    <location>
        <begin position="406"/>
        <end position="426"/>
    </location>
</feature>
<dbReference type="Pfam" id="PF06808">
    <property type="entry name" value="DctM"/>
    <property type="match status" value="1"/>
</dbReference>
<evidence type="ECO:0000256" key="4">
    <source>
        <dbReference type="ARBA" id="ARBA00022692"/>
    </source>
</evidence>
<keyword evidence="6 7" id="KW-0472">Membrane</keyword>
<dbReference type="AlphaFoldDB" id="A0A2V3U8Q6"/>
<feature type="domain" description="TRAP C4-dicarboxylate transport system permease DctM subunit" evidence="8">
    <location>
        <begin position="11"/>
        <end position="422"/>
    </location>
</feature>
<evidence type="ECO:0000256" key="7">
    <source>
        <dbReference type="RuleBase" id="RU369079"/>
    </source>
</evidence>
<dbReference type="NCBIfam" id="TIGR00786">
    <property type="entry name" value="dctM"/>
    <property type="match status" value="1"/>
</dbReference>
<feature type="transmembrane region" description="Helical" evidence="7">
    <location>
        <begin position="365"/>
        <end position="386"/>
    </location>
</feature>
<feature type="transmembrane region" description="Helical" evidence="7">
    <location>
        <begin position="175"/>
        <end position="197"/>
    </location>
</feature>
<reference evidence="9 10" key="1">
    <citation type="submission" date="2018-05" db="EMBL/GenBank/DDBJ databases">
        <title>Genomic Encyclopedia of Type Strains, Phase IV (KMG-IV): sequencing the most valuable type-strain genomes for metagenomic binning, comparative biology and taxonomic classification.</title>
        <authorList>
            <person name="Goeker M."/>
        </authorList>
    </citation>
    <scope>NUCLEOTIDE SEQUENCE [LARGE SCALE GENOMIC DNA]</scope>
    <source>
        <strain evidence="9 10">DSM 6462</strain>
    </source>
</reference>
<evidence type="ECO:0000256" key="3">
    <source>
        <dbReference type="ARBA" id="ARBA00022519"/>
    </source>
</evidence>
<feature type="transmembrane region" description="Helical" evidence="7">
    <location>
        <begin position="96"/>
        <end position="117"/>
    </location>
</feature>
<keyword evidence="2" id="KW-1003">Cell membrane</keyword>
<dbReference type="PIRSF" id="PIRSF006066">
    <property type="entry name" value="HI0050"/>
    <property type="match status" value="1"/>
</dbReference>
<dbReference type="InterPro" id="IPR004681">
    <property type="entry name" value="TRAP_DctM"/>
</dbReference>
<dbReference type="InterPro" id="IPR010656">
    <property type="entry name" value="DctM"/>
</dbReference>
<protein>
    <recommendedName>
        <fullName evidence="7">TRAP transporter large permease protein</fullName>
    </recommendedName>
</protein>
<evidence type="ECO:0000256" key="2">
    <source>
        <dbReference type="ARBA" id="ARBA00022475"/>
    </source>
</evidence>
<dbReference type="PANTHER" id="PTHR33362">
    <property type="entry name" value="SIALIC ACID TRAP TRANSPORTER PERMEASE PROTEIN SIAT-RELATED"/>
    <property type="match status" value="1"/>
</dbReference>
<feature type="transmembrane region" description="Helical" evidence="7">
    <location>
        <begin position="138"/>
        <end position="163"/>
    </location>
</feature>